<evidence type="ECO:0000313" key="2">
    <source>
        <dbReference type="Proteomes" id="UP000054721"/>
    </source>
</evidence>
<reference evidence="1 2" key="1">
    <citation type="submission" date="2015-05" db="EMBL/GenBank/DDBJ databases">
        <title>Evolution of Trichinella species and genotypes.</title>
        <authorList>
            <person name="Korhonen P.K."/>
            <person name="Edoardo P."/>
            <person name="Giuseppe L.R."/>
            <person name="Gasser R.B."/>
        </authorList>
    </citation>
    <scope>NUCLEOTIDE SEQUENCE [LARGE SCALE GENOMIC DNA]</scope>
    <source>
        <strain evidence="1">ISS10</strain>
    </source>
</reference>
<dbReference type="AlphaFoldDB" id="A0A0V1KZ82"/>
<proteinExistence type="predicted"/>
<comment type="caution">
    <text evidence="1">The sequence shown here is derived from an EMBL/GenBank/DDBJ whole genome shotgun (WGS) entry which is preliminary data.</text>
</comment>
<evidence type="ECO:0000313" key="1">
    <source>
        <dbReference type="EMBL" id="KRZ52481.1"/>
    </source>
</evidence>
<dbReference type="Proteomes" id="UP000054721">
    <property type="component" value="Unassembled WGS sequence"/>
</dbReference>
<dbReference type="OrthoDB" id="10509662at2759"/>
<accession>A0A0V1KZ82</accession>
<organism evidence="1 2">
    <name type="scientific">Trichinella nativa</name>
    <dbReference type="NCBI Taxonomy" id="6335"/>
    <lineage>
        <taxon>Eukaryota</taxon>
        <taxon>Metazoa</taxon>
        <taxon>Ecdysozoa</taxon>
        <taxon>Nematoda</taxon>
        <taxon>Enoplea</taxon>
        <taxon>Dorylaimia</taxon>
        <taxon>Trichinellida</taxon>
        <taxon>Trichinellidae</taxon>
        <taxon>Trichinella</taxon>
    </lineage>
</organism>
<sequence length="95" mass="11356">MQKANKEAETLKKNSNICNKANRRVERYFTDIRSLQTLFETEAHDRSSRSMRENTDTVWDCKFYCQHRFANPEILYILSPARCQLALYTLETVFR</sequence>
<keyword evidence="2" id="KW-1185">Reference proteome</keyword>
<name>A0A0V1KZ82_9BILA</name>
<gene>
    <name evidence="1" type="ORF">T02_14817</name>
</gene>
<protein>
    <submittedName>
        <fullName evidence="1">Uncharacterized protein</fullName>
    </submittedName>
</protein>
<dbReference type="EMBL" id="JYDW01000192">
    <property type="protein sequence ID" value="KRZ52481.1"/>
    <property type="molecule type" value="Genomic_DNA"/>
</dbReference>